<name>A0A818KBK2_9BILA</name>
<dbReference type="AlphaFoldDB" id="A0A818KBK2"/>
<dbReference type="EMBL" id="CAJOBD010000046">
    <property type="protein sequence ID" value="CAF3551835.1"/>
    <property type="molecule type" value="Genomic_DNA"/>
</dbReference>
<comment type="caution">
    <text evidence="1">The sequence shown here is derived from an EMBL/GenBank/DDBJ whole genome shotgun (WGS) entry which is preliminary data.</text>
</comment>
<evidence type="ECO:0000313" key="2">
    <source>
        <dbReference type="Proteomes" id="UP000663836"/>
    </source>
</evidence>
<dbReference type="InterPro" id="IPR053282">
    <property type="entry name" value="RGS_domain-containing"/>
</dbReference>
<dbReference type="PANTHER" id="PTHR47079">
    <property type="entry name" value="REGULATOR OF G-PROTEIN SIGNALING PROTEIN-LIKE"/>
    <property type="match status" value="1"/>
</dbReference>
<gene>
    <name evidence="1" type="ORF">JBS370_LOCUS1389</name>
</gene>
<accession>A0A818KBK2</accession>
<proteinExistence type="predicted"/>
<reference evidence="1" key="1">
    <citation type="submission" date="2021-02" db="EMBL/GenBank/DDBJ databases">
        <authorList>
            <person name="Nowell W R."/>
        </authorList>
    </citation>
    <scope>NUCLEOTIDE SEQUENCE</scope>
</reference>
<sequence>MMINDIHQQHSISYQTDNLETKQIHIENKNDSVNNSINKFKNKILNGIYDETYQWLFENSKNLLDDIFSHPLLIDYFNVYLSLPIFGQRVLCYRLTHQFDFDPPLLVKHQISEQIYEETKEWLIHCRLDNYIHTDIYIESLLSLLLTTVDDTIELSSTLHSFIQSKEITIKEQSHIFSTVTDVRKFHQFLQTTSGIKYWNFFIDSMRLLQLRYSSRSNRIDISYLNFIYKYYSQHHEFRSITIDCGDTRMPDSSTPDSIWFQMAINAMHQLRIYWLPRYLSQLPLSSQLKKKPSTNESNSKPFDNIINTSSENVIVTSVNHRSQTNSIINKEPNLVKFTLDNISYLDYNPRQYIHIQSSEQDDFQQDFEELNQSNHNNQTDANIKLKFEVPSYALSDRSIEDYATDANIELFYRILVSDSLAGSPFL</sequence>
<organism evidence="1 2">
    <name type="scientific">Rotaria sordida</name>
    <dbReference type="NCBI Taxonomy" id="392033"/>
    <lineage>
        <taxon>Eukaryota</taxon>
        <taxon>Metazoa</taxon>
        <taxon>Spiralia</taxon>
        <taxon>Gnathifera</taxon>
        <taxon>Rotifera</taxon>
        <taxon>Eurotatoria</taxon>
        <taxon>Bdelloidea</taxon>
        <taxon>Philodinida</taxon>
        <taxon>Philodinidae</taxon>
        <taxon>Rotaria</taxon>
    </lineage>
</organism>
<dbReference type="Proteomes" id="UP000663836">
    <property type="component" value="Unassembled WGS sequence"/>
</dbReference>
<protein>
    <submittedName>
        <fullName evidence="1">Uncharacterized protein</fullName>
    </submittedName>
</protein>
<dbReference type="PANTHER" id="PTHR47079:SF1">
    <property type="entry name" value="REGULATOR OF G-PROTEIN SIGNALING PROTEIN-LIKE"/>
    <property type="match status" value="1"/>
</dbReference>
<evidence type="ECO:0000313" key="1">
    <source>
        <dbReference type="EMBL" id="CAF3551835.1"/>
    </source>
</evidence>